<name>A0ABT4DR88_9BACL</name>
<dbReference type="Gene3D" id="1.10.287.130">
    <property type="match status" value="1"/>
</dbReference>
<dbReference type="PANTHER" id="PTHR45528">
    <property type="entry name" value="SENSOR HISTIDINE KINASE CPXA"/>
    <property type="match status" value="1"/>
</dbReference>
<dbReference type="PROSITE" id="PS50885">
    <property type="entry name" value="HAMP"/>
    <property type="match status" value="1"/>
</dbReference>
<dbReference type="InterPro" id="IPR005467">
    <property type="entry name" value="His_kinase_dom"/>
</dbReference>
<evidence type="ECO:0000313" key="17">
    <source>
        <dbReference type="EMBL" id="MCY9519755.1"/>
    </source>
</evidence>
<dbReference type="Pfam" id="PF02518">
    <property type="entry name" value="HATPase_c"/>
    <property type="match status" value="1"/>
</dbReference>
<evidence type="ECO:0000256" key="8">
    <source>
        <dbReference type="ARBA" id="ARBA00022741"/>
    </source>
</evidence>
<comment type="catalytic activity">
    <reaction evidence="1">
        <text>ATP + protein L-histidine = ADP + protein N-phospho-L-histidine.</text>
        <dbReference type="EC" id="2.7.13.3"/>
    </reaction>
</comment>
<feature type="transmembrane region" description="Helical" evidence="14">
    <location>
        <begin position="169"/>
        <end position="190"/>
    </location>
</feature>
<dbReference type="InterPro" id="IPR036097">
    <property type="entry name" value="HisK_dim/P_sf"/>
</dbReference>
<evidence type="ECO:0000313" key="18">
    <source>
        <dbReference type="Proteomes" id="UP001207626"/>
    </source>
</evidence>
<dbReference type="SMART" id="SM00304">
    <property type="entry name" value="HAMP"/>
    <property type="match status" value="1"/>
</dbReference>
<evidence type="ECO:0000256" key="3">
    <source>
        <dbReference type="ARBA" id="ARBA00012438"/>
    </source>
</evidence>
<evidence type="ECO:0000256" key="6">
    <source>
        <dbReference type="ARBA" id="ARBA00022679"/>
    </source>
</evidence>
<dbReference type="Gene3D" id="6.10.340.10">
    <property type="match status" value="1"/>
</dbReference>
<feature type="domain" description="Histidine kinase" evidence="15">
    <location>
        <begin position="258"/>
        <end position="455"/>
    </location>
</feature>
<evidence type="ECO:0000256" key="13">
    <source>
        <dbReference type="ARBA" id="ARBA00023136"/>
    </source>
</evidence>
<accession>A0ABT4DR88</accession>
<keyword evidence="5" id="KW-0597">Phosphoprotein</keyword>
<evidence type="ECO:0000256" key="14">
    <source>
        <dbReference type="SAM" id="Phobius"/>
    </source>
</evidence>
<evidence type="ECO:0000256" key="5">
    <source>
        <dbReference type="ARBA" id="ARBA00022553"/>
    </source>
</evidence>
<evidence type="ECO:0000256" key="7">
    <source>
        <dbReference type="ARBA" id="ARBA00022692"/>
    </source>
</evidence>
<evidence type="ECO:0000256" key="1">
    <source>
        <dbReference type="ARBA" id="ARBA00000085"/>
    </source>
</evidence>
<keyword evidence="8" id="KW-0547">Nucleotide-binding</keyword>
<dbReference type="InterPro" id="IPR036890">
    <property type="entry name" value="HATPase_C_sf"/>
</dbReference>
<keyword evidence="18" id="KW-1185">Reference proteome</keyword>
<sequence length="457" mass="52039">MKPRVLFSKSLLVRYMLIVFAALVIWPIIFPLASTLYQLTIDYSNEAKLKKNIYAGGDRLENRWHEEAAALKDAKEAAIAQRLRDLKREFPKAHLFWVDQTGRTRLMLPEQPGIPQQWSAGDSIAFMKQSFNGDPFTAVAFIGQQPEQGFIVIQVPRKLMVSDASFDSAHIFIIVIAVFVLFTASSWWFFYRLRSRLVRLEEAMTSPDGSGIPAPVEVRSSDEIGQLEHAFNRMIGELQLSRQREREEEELRKKLIANLSHDLRTPLTTIRGHAHSLRQEPVSDRGKQSLTLIDTKVGDLAQLIDNLLSYTLLSAKKYEFHPEQTDILRLVRTSAAGWFPVWEKEGFEVNIDLPEHPLTWEVDPQWFARILDNLFQNVLRHAASGRYIGVRTEMRAGREALVIEDRGPGMEAVSQGKGAGIGLTIVALMTQDMRLHWEVASSSEGTVTFLYPKLNWN</sequence>
<gene>
    <name evidence="17" type="ORF">M5X09_08680</name>
</gene>
<dbReference type="CDD" id="cd06225">
    <property type="entry name" value="HAMP"/>
    <property type="match status" value="1"/>
</dbReference>
<dbReference type="GO" id="GO:0016301">
    <property type="term" value="F:kinase activity"/>
    <property type="evidence" value="ECO:0007669"/>
    <property type="project" value="UniProtKB-KW"/>
</dbReference>
<dbReference type="Pfam" id="PF00672">
    <property type="entry name" value="HAMP"/>
    <property type="match status" value="1"/>
</dbReference>
<comment type="caution">
    <text evidence="17">The sequence shown here is derived from an EMBL/GenBank/DDBJ whole genome shotgun (WGS) entry which is preliminary data.</text>
</comment>
<protein>
    <recommendedName>
        <fullName evidence="3">histidine kinase</fullName>
        <ecNumber evidence="3">2.7.13.3</ecNumber>
    </recommendedName>
</protein>
<evidence type="ECO:0000259" key="16">
    <source>
        <dbReference type="PROSITE" id="PS50885"/>
    </source>
</evidence>
<feature type="transmembrane region" description="Helical" evidence="14">
    <location>
        <begin position="12"/>
        <end position="33"/>
    </location>
</feature>
<dbReference type="EC" id="2.7.13.3" evidence="3"/>
<dbReference type="SUPFAM" id="SSF47384">
    <property type="entry name" value="Homodimeric domain of signal transducing histidine kinase"/>
    <property type="match status" value="1"/>
</dbReference>
<comment type="subcellular location">
    <subcellularLocation>
        <location evidence="2">Cell membrane</location>
        <topology evidence="2">Multi-pass membrane protein</topology>
    </subcellularLocation>
</comment>
<reference evidence="17 18" key="1">
    <citation type="submission" date="2022-05" db="EMBL/GenBank/DDBJ databases">
        <title>Genome Sequencing of Bee-Associated Microbes.</title>
        <authorList>
            <person name="Dunlap C."/>
        </authorList>
    </citation>
    <scope>NUCLEOTIDE SEQUENCE [LARGE SCALE GENOMIC DNA]</scope>
    <source>
        <strain evidence="17 18">NRRL NRS-1438</strain>
    </source>
</reference>
<keyword evidence="10" id="KW-0067">ATP-binding</keyword>
<dbReference type="PROSITE" id="PS50109">
    <property type="entry name" value="HIS_KIN"/>
    <property type="match status" value="1"/>
</dbReference>
<dbReference type="CDD" id="cd00082">
    <property type="entry name" value="HisKA"/>
    <property type="match status" value="1"/>
</dbReference>
<dbReference type="InterPro" id="IPR003661">
    <property type="entry name" value="HisK_dim/P_dom"/>
</dbReference>
<dbReference type="SUPFAM" id="SSF55874">
    <property type="entry name" value="ATPase domain of HSP90 chaperone/DNA topoisomerase II/histidine kinase"/>
    <property type="match status" value="1"/>
</dbReference>
<evidence type="ECO:0000259" key="15">
    <source>
        <dbReference type="PROSITE" id="PS50109"/>
    </source>
</evidence>
<proteinExistence type="predicted"/>
<keyword evidence="9 17" id="KW-0418">Kinase</keyword>
<dbReference type="InterPro" id="IPR050398">
    <property type="entry name" value="HssS/ArlS-like"/>
</dbReference>
<dbReference type="PANTHER" id="PTHR45528:SF1">
    <property type="entry name" value="SENSOR HISTIDINE KINASE CPXA"/>
    <property type="match status" value="1"/>
</dbReference>
<dbReference type="InterPro" id="IPR003594">
    <property type="entry name" value="HATPase_dom"/>
</dbReference>
<evidence type="ECO:0000256" key="10">
    <source>
        <dbReference type="ARBA" id="ARBA00022840"/>
    </source>
</evidence>
<dbReference type="SUPFAM" id="SSF158472">
    <property type="entry name" value="HAMP domain-like"/>
    <property type="match status" value="1"/>
</dbReference>
<keyword evidence="7 14" id="KW-0812">Transmembrane</keyword>
<dbReference type="Gene3D" id="3.30.565.10">
    <property type="entry name" value="Histidine kinase-like ATPase, C-terminal domain"/>
    <property type="match status" value="1"/>
</dbReference>
<keyword evidence="4" id="KW-1003">Cell membrane</keyword>
<evidence type="ECO:0000256" key="4">
    <source>
        <dbReference type="ARBA" id="ARBA00022475"/>
    </source>
</evidence>
<dbReference type="EMBL" id="JAMDLW010000010">
    <property type="protein sequence ID" value="MCY9519755.1"/>
    <property type="molecule type" value="Genomic_DNA"/>
</dbReference>
<keyword evidence="12" id="KW-0902">Two-component regulatory system</keyword>
<dbReference type="InterPro" id="IPR003660">
    <property type="entry name" value="HAMP_dom"/>
</dbReference>
<dbReference type="Proteomes" id="UP001207626">
    <property type="component" value="Unassembled WGS sequence"/>
</dbReference>
<dbReference type="SMART" id="SM00388">
    <property type="entry name" value="HisKA"/>
    <property type="match status" value="1"/>
</dbReference>
<evidence type="ECO:0000256" key="9">
    <source>
        <dbReference type="ARBA" id="ARBA00022777"/>
    </source>
</evidence>
<evidence type="ECO:0000256" key="12">
    <source>
        <dbReference type="ARBA" id="ARBA00023012"/>
    </source>
</evidence>
<evidence type="ECO:0000256" key="2">
    <source>
        <dbReference type="ARBA" id="ARBA00004651"/>
    </source>
</evidence>
<dbReference type="SMART" id="SM00387">
    <property type="entry name" value="HATPase_c"/>
    <property type="match status" value="1"/>
</dbReference>
<dbReference type="RefSeq" id="WP_087433271.1">
    <property type="nucleotide sequence ID" value="NZ_JAMDLV010000040.1"/>
</dbReference>
<keyword evidence="13 14" id="KW-0472">Membrane</keyword>
<evidence type="ECO:0000256" key="11">
    <source>
        <dbReference type="ARBA" id="ARBA00022989"/>
    </source>
</evidence>
<keyword evidence="6" id="KW-0808">Transferase</keyword>
<organism evidence="17 18">
    <name type="scientific">Paenibacillus apiarius</name>
    <dbReference type="NCBI Taxonomy" id="46240"/>
    <lineage>
        <taxon>Bacteria</taxon>
        <taxon>Bacillati</taxon>
        <taxon>Bacillota</taxon>
        <taxon>Bacilli</taxon>
        <taxon>Bacillales</taxon>
        <taxon>Paenibacillaceae</taxon>
        <taxon>Paenibacillus</taxon>
    </lineage>
</organism>
<keyword evidence="11 14" id="KW-1133">Transmembrane helix</keyword>
<feature type="domain" description="HAMP" evidence="16">
    <location>
        <begin position="191"/>
        <end position="243"/>
    </location>
</feature>
<dbReference type="Pfam" id="PF00512">
    <property type="entry name" value="HisKA"/>
    <property type="match status" value="1"/>
</dbReference>